<gene>
    <name evidence="6" type="ORF">K452DRAFT_310049</name>
</gene>
<dbReference type="Pfam" id="PF01368">
    <property type="entry name" value="DHH"/>
    <property type="match status" value="1"/>
</dbReference>
<reference evidence="6" key="1">
    <citation type="journal article" date="2020" name="Stud. Mycol.">
        <title>101 Dothideomycetes genomes: a test case for predicting lifestyles and emergence of pathogens.</title>
        <authorList>
            <person name="Haridas S."/>
            <person name="Albert R."/>
            <person name="Binder M."/>
            <person name="Bloem J."/>
            <person name="Labutti K."/>
            <person name="Salamov A."/>
            <person name="Andreopoulos B."/>
            <person name="Baker S."/>
            <person name="Barry K."/>
            <person name="Bills G."/>
            <person name="Bluhm B."/>
            <person name="Cannon C."/>
            <person name="Castanera R."/>
            <person name="Culley D."/>
            <person name="Daum C."/>
            <person name="Ezra D."/>
            <person name="Gonzalez J."/>
            <person name="Henrissat B."/>
            <person name="Kuo A."/>
            <person name="Liang C."/>
            <person name="Lipzen A."/>
            <person name="Lutzoni F."/>
            <person name="Magnuson J."/>
            <person name="Mondo S."/>
            <person name="Nolan M."/>
            <person name="Ohm R."/>
            <person name="Pangilinan J."/>
            <person name="Park H.-J."/>
            <person name="Ramirez L."/>
            <person name="Alfaro M."/>
            <person name="Sun H."/>
            <person name="Tritt A."/>
            <person name="Yoshinaga Y."/>
            <person name="Zwiers L.-H."/>
            <person name="Turgeon B."/>
            <person name="Goodwin S."/>
            <person name="Spatafora J."/>
            <person name="Crous P."/>
            <person name="Grigoriev I."/>
        </authorList>
    </citation>
    <scope>NUCLEOTIDE SEQUENCE</scope>
    <source>
        <strain evidence="6">CBS 121167</strain>
    </source>
</reference>
<proteinExistence type="predicted"/>
<evidence type="ECO:0000256" key="4">
    <source>
        <dbReference type="ARBA" id="ARBA00023211"/>
    </source>
</evidence>
<evidence type="ECO:0000313" key="7">
    <source>
        <dbReference type="Proteomes" id="UP000799438"/>
    </source>
</evidence>
<comment type="cofactor">
    <cofactor evidence="1">
        <name>Mn(2+)</name>
        <dbReference type="ChEBI" id="CHEBI:29035"/>
    </cofactor>
</comment>
<evidence type="ECO:0000256" key="3">
    <source>
        <dbReference type="ARBA" id="ARBA00022801"/>
    </source>
</evidence>
<keyword evidence="3" id="KW-0378">Hydrolase</keyword>
<dbReference type="InterPro" id="IPR038763">
    <property type="entry name" value="DHH_sf"/>
</dbReference>
<dbReference type="GeneID" id="54300799"/>
<evidence type="ECO:0000256" key="1">
    <source>
        <dbReference type="ARBA" id="ARBA00001936"/>
    </source>
</evidence>
<evidence type="ECO:0000313" key="6">
    <source>
        <dbReference type="EMBL" id="KAF2140290.1"/>
    </source>
</evidence>
<dbReference type="Gene3D" id="3.90.1640.10">
    <property type="entry name" value="inorganic pyrophosphatase (n-terminal core)"/>
    <property type="match status" value="1"/>
</dbReference>
<dbReference type="InterPro" id="IPR038222">
    <property type="entry name" value="DHHA2_dom_sf"/>
</dbReference>
<dbReference type="PANTHER" id="PTHR12112">
    <property type="entry name" value="BNIP - RELATED"/>
    <property type="match status" value="1"/>
</dbReference>
<protein>
    <recommendedName>
        <fullName evidence="5">DHHA2 domain-containing protein</fullName>
    </recommendedName>
</protein>
<keyword evidence="2" id="KW-0479">Metal-binding</keyword>
<feature type="domain" description="DHHA2" evidence="5">
    <location>
        <begin position="270"/>
        <end position="428"/>
    </location>
</feature>
<dbReference type="SMART" id="SM01131">
    <property type="entry name" value="DHHA2"/>
    <property type="match status" value="1"/>
</dbReference>
<organism evidence="6 7">
    <name type="scientific">Aplosporella prunicola CBS 121167</name>
    <dbReference type="NCBI Taxonomy" id="1176127"/>
    <lineage>
        <taxon>Eukaryota</taxon>
        <taxon>Fungi</taxon>
        <taxon>Dikarya</taxon>
        <taxon>Ascomycota</taxon>
        <taxon>Pezizomycotina</taxon>
        <taxon>Dothideomycetes</taxon>
        <taxon>Dothideomycetes incertae sedis</taxon>
        <taxon>Botryosphaeriales</taxon>
        <taxon>Aplosporellaceae</taxon>
        <taxon>Aplosporella</taxon>
    </lineage>
</organism>
<sequence length="429" mass="47749">MAFPRNSIRNFLVHAKSALRTAISENQKVTFVVGNESADLDSLVCGIVYAYIRSQKPPANAFTPLYIPLSNIPAADVQLRPELLALLPHANLQPSHLVTLDDLPPLDRIGEELRRENTKWILVDHNALQGTLGKVYGERVSGVIDHHDEENKVPKETGDEPRIITKTGSCASLVTDYCRPSWDTISSGALSSGAAHGQADDQGIANDASQVKLWDAQAAKLALAPLLIDTNNLTAKKKTTDHDLEAAAYLGAKIMLCPKTSIDFDKDKFFAEIDGAKRDIGRLTLSEILRKDYKQWEENGFKLGISSVVKSLEFLQDKAKQEESGDQPFFEAVERFAKERSLDMYATMTAYPSPEGEFRRQLFLWALSDRAMGPAERFVASASKDLDLEELEEQMHVTESGNGWKKVWRQKNVGASRKQVGPLLRQNMR</sequence>
<dbReference type="Pfam" id="PF02833">
    <property type="entry name" value="DHHA2"/>
    <property type="match status" value="1"/>
</dbReference>
<keyword evidence="7" id="KW-1185">Reference proteome</keyword>
<dbReference type="InterPro" id="IPR004097">
    <property type="entry name" value="DHHA2"/>
</dbReference>
<dbReference type="OrthoDB" id="374045at2759"/>
<name>A0A6A6B865_9PEZI</name>
<dbReference type="AlphaFoldDB" id="A0A6A6B865"/>
<dbReference type="Proteomes" id="UP000799438">
    <property type="component" value="Unassembled WGS sequence"/>
</dbReference>
<keyword evidence="4" id="KW-0464">Manganese</keyword>
<dbReference type="PANTHER" id="PTHR12112:SF39">
    <property type="entry name" value="EG:152A3.5 PROTEIN (FBGN0003116_PN PROTEIN)"/>
    <property type="match status" value="1"/>
</dbReference>
<dbReference type="SUPFAM" id="SSF64182">
    <property type="entry name" value="DHH phosphoesterases"/>
    <property type="match status" value="1"/>
</dbReference>
<dbReference type="InterPro" id="IPR001667">
    <property type="entry name" value="DDH_dom"/>
</dbReference>
<accession>A0A6A6B865</accession>
<dbReference type="GO" id="GO:0004309">
    <property type="term" value="F:exopolyphosphatase activity"/>
    <property type="evidence" value="ECO:0007669"/>
    <property type="project" value="TreeGrafter"/>
</dbReference>
<dbReference type="EMBL" id="ML995490">
    <property type="protein sequence ID" value="KAF2140290.1"/>
    <property type="molecule type" value="Genomic_DNA"/>
</dbReference>
<evidence type="ECO:0000259" key="5">
    <source>
        <dbReference type="SMART" id="SM01131"/>
    </source>
</evidence>
<dbReference type="GO" id="GO:0005737">
    <property type="term" value="C:cytoplasm"/>
    <property type="evidence" value="ECO:0007669"/>
    <property type="project" value="InterPro"/>
</dbReference>
<dbReference type="RefSeq" id="XP_033396003.1">
    <property type="nucleotide sequence ID" value="XM_033543302.1"/>
</dbReference>
<dbReference type="Gene3D" id="3.10.310.20">
    <property type="entry name" value="DHHA2 domain"/>
    <property type="match status" value="1"/>
</dbReference>
<evidence type="ECO:0000256" key="2">
    <source>
        <dbReference type="ARBA" id="ARBA00022723"/>
    </source>
</evidence>